<dbReference type="Pfam" id="PF19514">
    <property type="entry name" value="MobC_2"/>
    <property type="match status" value="1"/>
</dbReference>
<comment type="caution">
    <text evidence="1">The sequence shown here is derived from an EMBL/GenBank/DDBJ whole genome shotgun (WGS) entry which is preliminary data.</text>
</comment>
<name>A0A2T7BB75_9BACT</name>
<keyword evidence="2" id="KW-1185">Reference proteome</keyword>
<evidence type="ECO:0000313" key="1">
    <source>
        <dbReference type="EMBL" id="PUZ21303.1"/>
    </source>
</evidence>
<dbReference type="OrthoDB" id="678846at2"/>
<dbReference type="RefSeq" id="WP_108689537.1">
    <property type="nucleotide sequence ID" value="NZ_QCYK01000005.1"/>
</dbReference>
<organism evidence="1 2">
    <name type="scientific">Chitinophaga parva</name>
    <dbReference type="NCBI Taxonomy" id="2169414"/>
    <lineage>
        <taxon>Bacteria</taxon>
        <taxon>Pseudomonadati</taxon>
        <taxon>Bacteroidota</taxon>
        <taxon>Chitinophagia</taxon>
        <taxon>Chitinophagales</taxon>
        <taxon>Chitinophagaceae</taxon>
        <taxon>Chitinophaga</taxon>
    </lineage>
</organism>
<proteinExistence type="predicted"/>
<dbReference type="EMBL" id="QCYK01000005">
    <property type="protein sequence ID" value="PUZ21303.1"/>
    <property type="molecule type" value="Genomic_DNA"/>
</dbReference>
<sequence length="134" mass="15404">MDGKESRSKRLTHRIDFRISAELHGRLSALVPRTRGIKSVSQLLRKILEEGKVTIETYDSTQDKALEELARIPKEIHAIGINLNQVTRRFHTEKTAEGRLFQALEIVRFFQQADLRLTQVITTIAKISEGWLPK</sequence>
<protein>
    <recommendedName>
        <fullName evidence="3">Mobilization protein</fullName>
    </recommendedName>
</protein>
<dbReference type="InterPro" id="IPR045788">
    <property type="entry name" value="MobC_2"/>
</dbReference>
<evidence type="ECO:0000313" key="2">
    <source>
        <dbReference type="Proteomes" id="UP000244450"/>
    </source>
</evidence>
<dbReference type="AlphaFoldDB" id="A0A2T7BB75"/>
<evidence type="ECO:0008006" key="3">
    <source>
        <dbReference type="Google" id="ProtNLM"/>
    </source>
</evidence>
<gene>
    <name evidence="1" type="ORF">DCC81_25175</name>
</gene>
<reference evidence="1 2" key="1">
    <citation type="submission" date="2018-04" db="EMBL/GenBank/DDBJ databases">
        <title>Chitinophaga fuyangensis sp. nov., isolated from soil in a chemical factory.</title>
        <authorList>
            <person name="Chen K."/>
        </authorList>
    </citation>
    <scope>NUCLEOTIDE SEQUENCE [LARGE SCALE GENOMIC DNA]</scope>
    <source>
        <strain evidence="1 2">LY-1</strain>
    </source>
</reference>
<accession>A0A2T7BB75</accession>
<dbReference type="Proteomes" id="UP000244450">
    <property type="component" value="Unassembled WGS sequence"/>
</dbReference>